<evidence type="ECO:0000313" key="5">
    <source>
        <dbReference type="Proteomes" id="UP001218362"/>
    </source>
</evidence>
<dbReference type="Proteomes" id="UP001218362">
    <property type="component" value="Chromosome"/>
</dbReference>
<gene>
    <name evidence="4" type="ORF">P0Y56_12200</name>
</gene>
<dbReference type="Pfam" id="PF20552">
    <property type="entry name" value="HTH_62"/>
    <property type="match status" value="1"/>
</dbReference>
<keyword evidence="2" id="KW-0233">DNA recombination</keyword>
<dbReference type="InterPro" id="IPR046789">
    <property type="entry name" value="HTH_62"/>
</dbReference>
<dbReference type="SUPFAM" id="SSF53041">
    <property type="entry name" value="Resolvase-like"/>
    <property type="match status" value="1"/>
</dbReference>
<keyword evidence="1" id="KW-0238">DNA-binding</keyword>
<accession>A0AAJ5X749</accession>
<evidence type="ECO:0000313" key="4">
    <source>
        <dbReference type="EMBL" id="WEK45786.1"/>
    </source>
</evidence>
<dbReference type="PANTHER" id="PTHR30461:SF2">
    <property type="entry name" value="SERINE RECOMBINASE PINE-RELATED"/>
    <property type="match status" value="1"/>
</dbReference>
<dbReference type="GO" id="GO:0003677">
    <property type="term" value="F:DNA binding"/>
    <property type="evidence" value="ECO:0007669"/>
    <property type="project" value="UniProtKB-KW"/>
</dbReference>
<dbReference type="AlphaFoldDB" id="A0AAJ5X749"/>
<proteinExistence type="predicted"/>
<dbReference type="EMBL" id="CP119316">
    <property type="protein sequence ID" value="WEK45786.1"/>
    <property type="molecule type" value="Genomic_DNA"/>
</dbReference>
<organism evidence="4 5">
    <name type="scientific">Candidatus Andeanibacterium colombiense</name>
    <dbReference type="NCBI Taxonomy" id="3121345"/>
    <lineage>
        <taxon>Bacteria</taxon>
        <taxon>Pseudomonadati</taxon>
        <taxon>Pseudomonadota</taxon>
        <taxon>Alphaproteobacteria</taxon>
        <taxon>Sphingomonadales</taxon>
        <taxon>Sphingomonadaceae</taxon>
        <taxon>Candidatus Andeanibacterium</taxon>
    </lineage>
</organism>
<evidence type="ECO:0000259" key="3">
    <source>
        <dbReference type="PROSITE" id="PS51736"/>
    </source>
</evidence>
<dbReference type="PROSITE" id="PS51736">
    <property type="entry name" value="RECOMBINASES_3"/>
    <property type="match status" value="1"/>
</dbReference>
<sequence length="235" mass="24655">MCKVVAYYRVSTAGQGRSGLGLDAQREAVSRECRARGWEIIADFTEVESGKRDDRPELAAALHRAKVTGATLMVAKLDRLSRSVAFLAALQDSGARFLAADMPEANELTVHIMAAVAQAERKAISRRTIEALAAAKARGTRLGNPNGAAALRRAAKGNEAAIDAVKAGADAHAARLAPEIASIRAEGATSLAALAEALNGRGIVTPRGGKWHPSSVRNLLERLGNCAAVLRICEG</sequence>
<dbReference type="Gene3D" id="3.40.50.1390">
    <property type="entry name" value="Resolvase, N-terminal catalytic domain"/>
    <property type="match status" value="1"/>
</dbReference>
<dbReference type="GO" id="GO:0000150">
    <property type="term" value="F:DNA strand exchange activity"/>
    <property type="evidence" value="ECO:0007669"/>
    <property type="project" value="InterPro"/>
</dbReference>
<evidence type="ECO:0000256" key="2">
    <source>
        <dbReference type="ARBA" id="ARBA00023172"/>
    </source>
</evidence>
<dbReference type="CDD" id="cd00338">
    <property type="entry name" value="Ser_Recombinase"/>
    <property type="match status" value="1"/>
</dbReference>
<reference evidence="4" key="1">
    <citation type="submission" date="2023-03" db="EMBL/GenBank/DDBJ databases">
        <title>Andean soil-derived lignocellulolytic bacterial consortium as a source of novel taxa and putative plastic-active enzymes.</title>
        <authorList>
            <person name="Diaz-Garcia L."/>
            <person name="Chuvochina M."/>
            <person name="Feuerriegel G."/>
            <person name="Bunk B."/>
            <person name="Sproer C."/>
            <person name="Streit W.R."/>
            <person name="Rodriguez L.M."/>
            <person name="Overmann J."/>
            <person name="Jimenez D.J."/>
        </authorList>
    </citation>
    <scope>NUCLEOTIDE SEQUENCE</scope>
    <source>
        <strain evidence="4">MAG 26</strain>
    </source>
</reference>
<dbReference type="InterPro" id="IPR050639">
    <property type="entry name" value="SSR_resolvase"/>
</dbReference>
<dbReference type="KEGG" id="acob:P0Y56_12200"/>
<dbReference type="Pfam" id="PF00239">
    <property type="entry name" value="Resolvase"/>
    <property type="match status" value="1"/>
</dbReference>
<name>A0AAJ5X749_9SPHN</name>
<dbReference type="InterPro" id="IPR006119">
    <property type="entry name" value="Resolv_N"/>
</dbReference>
<evidence type="ECO:0000256" key="1">
    <source>
        <dbReference type="ARBA" id="ARBA00023125"/>
    </source>
</evidence>
<dbReference type="SMART" id="SM00857">
    <property type="entry name" value="Resolvase"/>
    <property type="match status" value="1"/>
</dbReference>
<dbReference type="PANTHER" id="PTHR30461">
    <property type="entry name" value="DNA-INVERTASE FROM LAMBDOID PROPHAGE"/>
    <property type="match status" value="1"/>
</dbReference>
<dbReference type="InterPro" id="IPR036162">
    <property type="entry name" value="Resolvase-like_N_sf"/>
</dbReference>
<protein>
    <submittedName>
        <fullName evidence="4">Recombinase family protein</fullName>
    </submittedName>
</protein>
<feature type="domain" description="Resolvase/invertase-type recombinase catalytic" evidence="3">
    <location>
        <begin position="3"/>
        <end position="139"/>
    </location>
</feature>